<evidence type="ECO:0000313" key="2">
    <source>
        <dbReference type="Proteomes" id="UP001145114"/>
    </source>
</evidence>
<keyword evidence="2" id="KW-1185">Reference proteome</keyword>
<evidence type="ECO:0000313" key="1">
    <source>
        <dbReference type="EMBL" id="KAJ1674861.1"/>
    </source>
</evidence>
<protein>
    <submittedName>
        <fullName evidence="1">Uncharacterized protein</fullName>
    </submittedName>
</protein>
<dbReference type="EMBL" id="JAMZIH010005637">
    <property type="protein sequence ID" value="KAJ1674861.1"/>
    <property type="molecule type" value="Genomic_DNA"/>
</dbReference>
<reference evidence="1" key="1">
    <citation type="submission" date="2022-06" db="EMBL/GenBank/DDBJ databases">
        <title>Phylogenomic reconstructions and comparative analyses of Kickxellomycotina fungi.</title>
        <authorList>
            <person name="Reynolds N.K."/>
            <person name="Stajich J.E."/>
            <person name="Barry K."/>
            <person name="Grigoriev I.V."/>
            <person name="Crous P."/>
            <person name="Smith M.E."/>
        </authorList>
    </citation>
    <scope>NUCLEOTIDE SEQUENCE</scope>
    <source>
        <strain evidence="1">RSA 2271</strain>
    </source>
</reference>
<dbReference type="Proteomes" id="UP001145114">
    <property type="component" value="Unassembled WGS sequence"/>
</dbReference>
<comment type="caution">
    <text evidence="1">The sequence shown here is derived from an EMBL/GenBank/DDBJ whole genome shotgun (WGS) entry which is preliminary data.</text>
</comment>
<accession>A0ACC1HHS3</accession>
<organism evidence="1 2">
    <name type="scientific">Spiromyces aspiralis</name>
    <dbReference type="NCBI Taxonomy" id="68401"/>
    <lineage>
        <taxon>Eukaryota</taxon>
        <taxon>Fungi</taxon>
        <taxon>Fungi incertae sedis</taxon>
        <taxon>Zoopagomycota</taxon>
        <taxon>Kickxellomycotina</taxon>
        <taxon>Kickxellomycetes</taxon>
        <taxon>Kickxellales</taxon>
        <taxon>Kickxellaceae</taxon>
        <taxon>Spiromyces</taxon>
    </lineage>
</organism>
<proteinExistence type="predicted"/>
<gene>
    <name evidence="1" type="ORF">EV182_002416</name>
</gene>
<sequence length="432" mass="47678">MGPAYSGVGQGALCEADERGIREGVLMGGMVEKEDVVALGAYLDGIEKEQQASTSPGLEEAIQRGGDGEDALSTPDKLYVSLFPHMPEFVAAVVGLVSSWIPLIDEAVDQQRMALKSAGSQASKPSSQKKPQPSTSYSEGDSGDQSSGARSTLSGAYETQNDYTCHRNERGPQASAKVPLTYQTRTAARSRRDSDASMSTLASNTTATDQAHVSSHAAPPRFSKTEATLRRAMYAQCRQVGGLVSLILRALQCMHVLKMEYFGHLLVTNKWITQTLKWIGFLDLEYLIKVPPLAHKLTFSRHSLKFIEGAILRDATARGNATSDSANTFRGKLKAMAATTDILFDPSGLQGLYDMISTLRLLTHRHILRRYLLAHNMGLVFLKKLYGIDNTAFRRLVCEIIKDIFPFERRNWRTPNHGEYVERGFPRRCVKC</sequence>
<name>A0ACC1HHS3_9FUNG</name>